<proteinExistence type="inferred from homology"/>
<feature type="domain" description="Enolase N-terminal" evidence="12">
    <location>
        <begin position="3"/>
        <end position="134"/>
    </location>
</feature>
<feature type="binding site" evidence="10">
    <location>
        <position position="246"/>
    </location>
    <ligand>
        <name>Mg(2+)</name>
        <dbReference type="ChEBI" id="CHEBI:18420"/>
    </ligand>
</feature>
<dbReference type="EC" id="4.2.1.11" evidence="3"/>
<dbReference type="OrthoDB" id="1739814at2759"/>
<evidence type="ECO:0000256" key="7">
    <source>
        <dbReference type="ARBA" id="ARBA00048333"/>
    </source>
</evidence>
<keyword evidence="4 10" id="KW-0460">Magnesium</keyword>
<dbReference type="InterPro" id="IPR020809">
    <property type="entry name" value="Enolase_CS"/>
</dbReference>
<dbReference type="SUPFAM" id="SSF51604">
    <property type="entry name" value="Enolase C-terminal domain-like"/>
    <property type="match status" value="1"/>
</dbReference>
<dbReference type="NCBIfam" id="TIGR01060">
    <property type="entry name" value="eno"/>
    <property type="match status" value="1"/>
</dbReference>
<comment type="cofactor">
    <cofactor evidence="10">
        <name>Mg(2+)</name>
        <dbReference type="ChEBI" id="CHEBI:18420"/>
    </cofactor>
    <text evidence="10">Mg(2+) is required for catalysis and for stabilizing the dimer.</text>
</comment>
<sequence length="436" mass="46951">MSAIKVHARQIFDSRGNPTIEVELTTAKGVFRAAVPSGASTGIHEALELRDNIKADYVGKGVLTAVENVNKLIAPALIESKINVVDQKAVDNFLLELDGTENKSKLGANAILGVSLAAAKAGAAEKNVPLYVHFADLAGTKKPFVLPVPSFNVINGGSHAGNKLAMQEFMIMPTGAKSFSEAMKIGSEVYHVLKGVIKAKYGQDATNVGDEGGFAPNIQDNQEGLELLVVAIEKAGYTGKVKIAMDCAASEFYKDGKYDLDFKNPNSDPADYITGQQLSELYKSFAEKYPIVSIEDAFDQDDWENWSHLLSNSDFQLVGDDLTVTNPARIKTAIEKKACNALLLKVNQIGTITESIQASLDAQAAGWGVMVSHRSGETEDTTIADLVVGLRTGQIKTGAPCRSERLAKYNQLLRIEEELGDAAIYAGEDFRKAHDL</sequence>
<dbReference type="PANTHER" id="PTHR11902">
    <property type="entry name" value="ENOLASE"/>
    <property type="match status" value="1"/>
</dbReference>
<dbReference type="Pfam" id="PF03952">
    <property type="entry name" value="Enolase_N"/>
    <property type="match status" value="1"/>
</dbReference>
<dbReference type="InterPro" id="IPR020811">
    <property type="entry name" value="Enolase_N"/>
</dbReference>
<evidence type="ECO:0000313" key="13">
    <source>
        <dbReference type="EMBL" id="OAD69625.1"/>
    </source>
</evidence>
<evidence type="ECO:0000256" key="6">
    <source>
        <dbReference type="ARBA" id="ARBA00023239"/>
    </source>
</evidence>
<dbReference type="SFLD" id="SFLDG00178">
    <property type="entry name" value="enolase"/>
    <property type="match status" value="1"/>
</dbReference>
<dbReference type="EMBL" id="KV440991">
    <property type="protein sequence ID" value="OAD69625.1"/>
    <property type="molecule type" value="Genomic_DNA"/>
</dbReference>
<organism evidence="13 14">
    <name type="scientific">Phycomyces blakesleeanus (strain ATCC 8743b / DSM 1359 / FGSC 10004 / NBRC 33097 / NRRL 1555)</name>
    <dbReference type="NCBI Taxonomy" id="763407"/>
    <lineage>
        <taxon>Eukaryota</taxon>
        <taxon>Fungi</taxon>
        <taxon>Fungi incertae sedis</taxon>
        <taxon>Mucoromycota</taxon>
        <taxon>Mucoromycotina</taxon>
        <taxon>Mucoromycetes</taxon>
        <taxon>Mucorales</taxon>
        <taxon>Phycomycetaceae</taxon>
        <taxon>Phycomyces</taxon>
    </lineage>
</organism>
<comment type="catalytic activity">
    <reaction evidence="7">
        <text>(2R)-2-phosphoglycerate = phosphoenolpyruvate + H2O</text>
        <dbReference type="Rhea" id="RHEA:10164"/>
        <dbReference type="ChEBI" id="CHEBI:15377"/>
        <dbReference type="ChEBI" id="CHEBI:58289"/>
        <dbReference type="ChEBI" id="CHEBI:58702"/>
        <dbReference type="EC" id="4.2.1.11"/>
    </reaction>
</comment>
<feature type="binding site" evidence="9">
    <location>
        <position position="159"/>
    </location>
    <ligand>
        <name>substrate</name>
    </ligand>
</feature>
<evidence type="ECO:0000256" key="3">
    <source>
        <dbReference type="ARBA" id="ARBA00012058"/>
    </source>
</evidence>
<dbReference type="SFLD" id="SFLDF00002">
    <property type="entry name" value="enolase"/>
    <property type="match status" value="1"/>
</dbReference>
<feature type="binding site" evidence="9">
    <location>
        <position position="396"/>
    </location>
    <ligand>
        <name>substrate</name>
    </ligand>
</feature>
<feature type="domain" description="Enolase C-terminal TIM barrel" evidence="11">
    <location>
        <begin position="143"/>
        <end position="433"/>
    </location>
</feature>
<evidence type="ECO:0000259" key="12">
    <source>
        <dbReference type="SMART" id="SM01193"/>
    </source>
</evidence>
<dbReference type="GO" id="GO:0004634">
    <property type="term" value="F:phosphopyruvate hydratase activity"/>
    <property type="evidence" value="ECO:0007669"/>
    <property type="project" value="UniProtKB-EC"/>
</dbReference>
<reference evidence="14" key="1">
    <citation type="submission" date="2015-06" db="EMBL/GenBank/DDBJ databases">
        <title>Expansion of signal transduction pathways in fungi by whole-genome duplication.</title>
        <authorList>
            <consortium name="DOE Joint Genome Institute"/>
            <person name="Corrochano L.M."/>
            <person name="Kuo A."/>
            <person name="Marcet-Houben M."/>
            <person name="Polaino S."/>
            <person name="Salamov A."/>
            <person name="Villalobos J.M."/>
            <person name="Alvarez M.I."/>
            <person name="Avalos J."/>
            <person name="Benito E.P."/>
            <person name="Benoit I."/>
            <person name="Burger G."/>
            <person name="Camino L.P."/>
            <person name="Canovas D."/>
            <person name="Cerda-Olmedo E."/>
            <person name="Cheng J.-F."/>
            <person name="Dominguez A."/>
            <person name="Elias M."/>
            <person name="Eslava A.P."/>
            <person name="Glaser F."/>
            <person name="Grimwood J."/>
            <person name="Gutierrez G."/>
            <person name="Heitman J."/>
            <person name="Henrissat B."/>
            <person name="Iturriaga E.A."/>
            <person name="Lang B.F."/>
            <person name="Lavin J.L."/>
            <person name="Lee S."/>
            <person name="Li W."/>
            <person name="Lindquist E."/>
            <person name="Lopez-Garcia S."/>
            <person name="Luque E.M."/>
            <person name="Marcos A.T."/>
            <person name="Martin J."/>
            <person name="McCluskey K."/>
            <person name="Medina H.R."/>
            <person name="Miralles-Duran A."/>
            <person name="Miyazaki A."/>
            <person name="Munoz-Torres E."/>
            <person name="Oguiza J.A."/>
            <person name="Ohm R."/>
            <person name="Olmedo M."/>
            <person name="Orejas M."/>
            <person name="Ortiz-Castellanos L."/>
            <person name="Pisabarro A.G."/>
            <person name="Rodriguez-Romero J."/>
            <person name="Ruiz-Herrera J."/>
            <person name="Ruiz-Vazquez R."/>
            <person name="Sanz C."/>
            <person name="Schackwitz W."/>
            <person name="Schmutz J."/>
            <person name="Shahriari M."/>
            <person name="Shelest E."/>
            <person name="Silva-Franco F."/>
            <person name="Soanes D."/>
            <person name="Syed K."/>
            <person name="Tagua V.G."/>
            <person name="Talbot N.J."/>
            <person name="Thon M."/>
            <person name="De vries R.P."/>
            <person name="Wiebenga A."/>
            <person name="Yadav J.S."/>
            <person name="Braun E.L."/>
            <person name="Baker S."/>
            <person name="Garre V."/>
            <person name="Horwitz B."/>
            <person name="Torres-Martinez S."/>
            <person name="Idnurm A."/>
            <person name="Herrera-Estrella A."/>
            <person name="Gabaldon T."/>
            <person name="Grigoriev I.V."/>
        </authorList>
    </citation>
    <scope>NUCLEOTIDE SEQUENCE [LARGE SCALE GENOMIC DNA]</scope>
    <source>
        <strain evidence="14">NRRL 1555(-)</strain>
    </source>
</reference>
<dbReference type="InterPro" id="IPR020810">
    <property type="entry name" value="Enolase_C"/>
</dbReference>
<dbReference type="Pfam" id="PF00113">
    <property type="entry name" value="Enolase_C"/>
    <property type="match status" value="1"/>
</dbReference>
<dbReference type="GO" id="GO:0006096">
    <property type="term" value="P:glycolytic process"/>
    <property type="evidence" value="ECO:0007669"/>
    <property type="project" value="UniProtKB-UniPathway"/>
</dbReference>
<dbReference type="GeneID" id="29000884"/>
<feature type="binding site" evidence="9">
    <location>
        <begin position="372"/>
        <end position="375"/>
    </location>
    <ligand>
        <name>substrate</name>
    </ligand>
</feature>
<dbReference type="GO" id="GO:0000015">
    <property type="term" value="C:phosphopyruvate hydratase complex"/>
    <property type="evidence" value="ECO:0007669"/>
    <property type="project" value="InterPro"/>
</dbReference>
<dbReference type="PIRSF" id="PIRSF001400">
    <property type="entry name" value="Enolase"/>
    <property type="match status" value="1"/>
</dbReference>
<dbReference type="InterPro" id="IPR000941">
    <property type="entry name" value="Enolase"/>
</dbReference>
<evidence type="ECO:0000256" key="1">
    <source>
        <dbReference type="ARBA" id="ARBA00005031"/>
    </source>
</evidence>
<dbReference type="InParanoid" id="A0A167L596"/>
<dbReference type="PROSITE" id="PS00164">
    <property type="entry name" value="ENOLASE"/>
    <property type="match status" value="1"/>
</dbReference>
<dbReference type="PRINTS" id="PR00148">
    <property type="entry name" value="ENOLASE"/>
</dbReference>
<dbReference type="FunFam" id="3.30.390.10:FF:000001">
    <property type="entry name" value="Enolase"/>
    <property type="match status" value="1"/>
</dbReference>
<dbReference type="UniPathway" id="UPA00109">
    <property type="reaction ID" value="UER00187"/>
</dbReference>
<feature type="binding site" evidence="9">
    <location>
        <position position="320"/>
    </location>
    <ligand>
        <name>substrate</name>
    </ligand>
</feature>
<dbReference type="Proteomes" id="UP000077315">
    <property type="component" value="Unassembled WGS sequence"/>
</dbReference>
<dbReference type="RefSeq" id="XP_018287665.1">
    <property type="nucleotide sequence ID" value="XM_018439978.1"/>
</dbReference>
<dbReference type="VEuPathDB" id="FungiDB:PHYBLDRAFT_31546"/>
<dbReference type="FunFam" id="3.20.20.120:FF:000002">
    <property type="entry name" value="Enolase 1"/>
    <property type="match status" value="1"/>
</dbReference>
<dbReference type="PANTHER" id="PTHR11902:SF1">
    <property type="entry name" value="ENOLASE"/>
    <property type="match status" value="1"/>
</dbReference>
<name>A0A167L596_PHYB8</name>
<protein>
    <recommendedName>
        <fullName evidence="3">phosphopyruvate hydratase</fullName>
        <ecNumber evidence="3">4.2.1.11</ecNumber>
    </recommendedName>
</protein>
<dbReference type="SMART" id="SM01193">
    <property type="entry name" value="Enolase_N"/>
    <property type="match status" value="1"/>
</dbReference>
<dbReference type="Gene3D" id="3.20.20.120">
    <property type="entry name" value="Enolase-like C-terminal domain"/>
    <property type="match status" value="1"/>
</dbReference>
<keyword evidence="14" id="KW-1185">Reference proteome</keyword>
<feature type="active site" description="Proton acceptor" evidence="8">
    <location>
        <position position="345"/>
    </location>
</feature>
<evidence type="ECO:0000256" key="10">
    <source>
        <dbReference type="PIRSR" id="PIRSR001400-3"/>
    </source>
</evidence>
<feature type="binding site" evidence="9">
    <location>
        <position position="295"/>
    </location>
    <ligand>
        <name>substrate</name>
    </ligand>
</feature>
<dbReference type="FunCoup" id="A0A167L596">
    <property type="interactions" value="512"/>
</dbReference>
<dbReference type="STRING" id="763407.A0A167L596"/>
<evidence type="ECO:0000256" key="8">
    <source>
        <dbReference type="PIRSR" id="PIRSR001400-1"/>
    </source>
</evidence>
<dbReference type="SUPFAM" id="SSF54826">
    <property type="entry name" value="Enolase N-terminal domain-like"/>
    <property type="match status" value="1"/>
</dbReference>
<evidence type="ECO:0000256" key="9">
    <source>
        <dbReference type="PIRSR" id="PIRSR001400-2"/>
    </source>
</evidence>
<dbReference type="InterPro" id="IPR036849">
    <property type="entry name" value="Enolase-like_C_sf"/>
</dbReference>
<feature type="binding site" evidence="10">
    <location>
        <position position="320"/>
    </location>
    <ligand>
        <name>Mg(2+)</name>
        <dbReference type="ChEBI" id="CHEBI:18420"/>
    </ligand>
</feature>
<dbReference type="Gene3D" id="3.30.390.10">
    <property type="entry name" value="Enolase-like, N-terminal domain"/>
    <property type="match status" value="1"/>
</dbReference>
<feature type="active site" description="Proton donor" evidence="8">
    <location>
        <position position="211"/>
    </location>
</feature>
<comment type="similarity">
    <text evidence="2">Belongs to the enolase family.</text>
</comment>
<dbReference type="AlphaFoldDB" id="A0A167L596"/>
<evidence type="ECO:0000256" key="2">
    <source>
        <dbReference type="ARBA" id="ARBA00009604"/>
    </source>
</evidence>
<keyword evidence="5" id="KW-0324">Glycolysis</keyword>
<dbReference type="InterPro" id="IPR029017">
    <property type="entry name" value="Enolase-like_N"/>
</dbReference>
<keyword evidence="6" id="KW-0456">Lyase</keyword>
<evidence type="ECO:0000259" key="11">
    <source>
        <dbReference type="SMART" id="SM01192"/>
    </source>
</evidence>
<dbReference type="GO" id="GO:0000287">
    <property type="term" value="F:magnesium ion binding"/>
    <property type="evidence" value="ECO:0007669"/>
    <property type="project" value="InterPro"/>
</dbReference>
<feature type="binding site" evidence="9">
    <location>
        <position position="168"/>
    </location>
    <ligand>
        <name>substrate</name>
    </ligand>
</feature>
<accession>A0A167L596</accession>
<gene>
    <name evidence="13" type="ORF">PHYBLDRAFT_31546</name>
</gene>
<feature type="binding site" evidence="10">
    <location>
        <position position="295"/>
    </location>
    <ligand>
        <name>Mg(2+)</name>
        <dbReference type="ChEBI" id="CHEBI:18420"/>
    </ligand>
</feature>
<keyword evidence="10" id="KW-0479">Metal-binding</keyword>
<comment type="pathway">
    <text evidence="1">Carbohydrate degradation; glycolysis; pyruvate from D-glyceraldehyde 3-phosphate: step 4/5.</text>
</comment>
<evidence type="ECO:0000256" key="5">
    <source>
        <dbReference type="ARBA" id="ARBA00023152"/>
    </source>
</evidence>
<dbReference type="HAMAP" id="MF_00318">
    <property type="entry name" value="Enolase"/>
    <property type="match status" value="1"/>
</dbReference>
<dbReference type="SFLD" id="SFLDS00001">
    <property type="entry name" value="Enolase"/>
    <property type="match status" value="1"/>
</dbReference>
<evidence type="ECO:0000256" key="4">
    <source>
        <dbReference type="ARBA" id="ARBA00022842"/>
    </source>
</evidence>
<evidence type="ECO:0000313" key="14">
    <source>
        <dbReference type="Proteomes" id="UP000077315"/>
    </source>
</evidence>
<dbReference type="SMART" id="SM01192">
    <property type="entry name" value="Enolase_C"/>
    <property type="match status" value="1"/>
</dbReference>
<dbReference type="CDD" id="cd03313">
    <property type="entry name" value="enolase"/>
    <property type="match status" value="1"/>
</dbReference>